<reference evidence="2" key="2">
    <citation type="submission" date="2022-06" db="UniProtKB">
        <authorList>
            <consortium name="EnsemblMetazoa"/>
        </authorList>
    </citation>
    <scope>IDENTIFICATION</scope>
</reference>
<dbReference type="KEGG" id="api:100572355"/>
<evidence type="ECO:0000256" key="1">
    <source>
        <dbReference type="SAM" id="Phobius"/>
    </source>
</evidence>
<sequence length="127" mass="14493">MTYNDSTMVRKSCIAKKCLCTFKENRNYSGLSLSSNRLPGRSWNSYFGYQNGKQEDTLMRSDWDSSNHHTPSPSSVLFVVKTVVSKSATINNEAPTCNLLYTRATPTRPPFFIVNIFISILFFIYIL</sequence>
<proteinExistence type="predicted"/>
<keyword evidence="1" id="KW-0472">Membrane</keyword>
<name>A0A8R1W6P8_ACYPI</name>
<feature type="transmembrane region" description="Helical" evidence="1">
    <location>
        <begin position="109"/>
        <end position="126"/>
    </location>
</feature>
<protein>
    <submittedName>
        <fullName evidence="2">Uncharacterized protein</fullName>
    </submittedName>
</protein>
<keyword evidence="3" id="KW-1185">Reference proteome</keyword>
<dbReference type="RefSeq" id="XP_003240785.1">
    <property type="nucleotide sequence ID" value="XM_003240737.3"/>
</dbReference>
<accession>A0A8R1W6P8</accession>
<dbReference type="EnsemblMetazoa" id="XM_003240737.4">
    <property type="protein sequence ID" value="XP_003240785.1"/>
    <property type="gene ID" value="LOC100572355"/>
</dbReference>
<dbReference type="AlphaFoldDB" id="A0A8R1W6P8"/>
<dbReference type="Proteomes" id="UP000007819">
    <property type="component" value="Unassembled WGS sequence"/>
</dbReference>
<evidence type="ECO:0000313" key="2">
    <source>
        <dbReference type="EnsemblMetazoa" id="XP_003240785.1"/>
    </source>
</evidence>
<reference evidence="3" key="1">
    <citation type="submission" date="2010-06" db="EMBL/GenBank/DDBJ databases">
        <authorList>
            <person name="Jiang H."/>
            <person name="Abraham K."/>
            <person name="Ali S."/>
            <person name="Alsbrooks S.L."/>
            <person name="Anim B.N."/>
            <person name="Anosike U.S."/>
            <person name="Attaway T."/>
            <person name="Bandaranaike D.P."/>
            <person name="Battles P.K."/>
            <person name="Bell S.N."/>
            <person name="Bell A.V."/>
            <person name="Beltran B."/>
            <person name="Bickham C."/>
            <person name="Bustamante Y."/>
            <person name="Caleb T."/>
            <person name="Canada A."/>
            <person name="Cardenas V."/>
            <person name="Carter K."/>
            <person name="Chacko J."/>
            <person name="Chandrabose M.N."/>
            <person name="Chavez D."/>
            <person name="Chavez A."/>
            <person name="Chen L."/>
            <person name="Chu H.-S."/>
            <person name="Claassen K.J."/>
            <person name="Cockrell R."/>
            <person name="Collins M."/>
            <person name="Cooper J.A."/>
            <person name="Cree A."/>
            <person name="Curry S.M."/>
            <person name="Da Y."/>
            <person name="Dao M.D."/>
            <person name="Das B."/>
            <person name="Davila M.-L."/>
            <person name="Davy-Carroll L."/>
            <person name="Denson S."/>
            <person name="Dinh H."/>
            <person name="Ebong V.E."/>
            <person name="Edwards J.R."/>
            <person name="Egan A."/>
            <person name="El-Daye J."/>
            <person name="Escobedo L."/>
            <person name="Fernandez S."/>
            <person name="Fernando P.R."/>
            <person name="Flagg N."/>
            <person name="Forbes L.D."/>
            <person name="Fowler R.G."/>
            <person name="Fu Q."/>
            <person name="Gabisi R.A."/>
            <person name="Ganer J."/>
            <person name="Garbino Pronczuk A."/>
            <person name="Garcia R.M."/>
            <person name="Garner T."/>
            <person name="Garrett T.E."/>
            <person name="Gonzalez D.A."/>
            <person name="Hamid H."/>
            <person name="Hawkins E.S."/>
            <person name="Hirani K."/>
            <person name="Hogues M.E."/>
            <person name="Hollins B."/>
            <person name="Hsiao C.-H."/>
            <person name="Jabil R."/>
            <person name="James M.L."/>
            <person name="Jhangiani S.N."/>
            <person name="Johnson B."/>
            <person name="Johnson Q."/>
            <person name="Joshi V."/>
            <person name="Kalu J.B."/>
            <person name="Kam C."/>
            <person name="Kashfia A."/>
            <person name="Keebler J."/>
            <person name="Kisamo H."/>
            <person name="Kovar C.L."/>
            <person name="Lago L.A."/>
            <person name="Lai C.-Y."/>
            <person name="Laidlaw J."/>
            <person name="Lara F."/>
            <person name="Le T.-K."/>
            <person name="Lee S.L."/>
            <person name="Legall F.H."/>
            <person name="Lemon S.J."/>
            <person name="Lewis L.R."/>
            <person name="Li B."/>
            <person name="Liu Y."/>
            <person name="Liu Y.-S."/>
            <person name="Lopez J."/>
            <person name="Lozado R.J."/>
            <person name="Lu J."/>
            <person name="Madu R.C."/>
            <person name="Maheshwari M."/>
            <person name="Maheshwari R."/>
            <person name="Malloy K."/>
            <person name="Martinez E."/>
            <person name="Mathew T."/>
            <person name="Mercado I.C."/>
            <person name="Mercado C."/>
            <person name="Meyer B."/>
            <person name="Montgomery K."/>
            <person name="Morgan M.B."/>
            <person name="Munidasa M."/>
            <person name="Nazareth L.V."/>
            <person name="Nelson J."/>
            <person name="Ng B.M."/>
            <person name="Nguyen N.B."/>
            <person name="Nguyen P.Q."/>
            <person name="Nguyen T."/>
            <person name="Obregon M."/>
            <person name="Okwuonu G.O."/>
            <person name="Onwere C.G."/>
            <person name="Orozco G."/>
            <person name="Parra A."/>
            <person name="Patel S."/>
            <person name="Patil S."/>
            <person name="Perez A."/>
            <person name="Perez Y."/>
            <person name="Pham C."/>
            <person name="Primus E.L."/>
            <person name="Pu L.-L."/>
            <person name="Puazo M."/>
            <person name="Qin X."/>
            <person name="Quiroz J.B."/>
            <person name="Reese J."/>
            <person name="Richards S."/>
            <person name="Rives C.M."/>
            <person name="Robberts R."/>
            <person name="Ruiz S.J."/>
            <person name="Ruiz M.J."/>
            <person name="Santibanez J."/>
            <person name="Schneider B.W."/>
            <person name="Sisson I."/>
            <person name="Smith M."/>
            <person name="Sodergren E."/>
            <person name="Song X.-Z."/>
            <person name="Song B.B."/>
            <person name="Summersgill H."/>
            <person name="Thelus R."/>
            <person name="Thornton R.D."/>
            <person name="Trejos Z.Y."/>
            <person name="Usmani K."/>
            <person name="Vattathil S."/>
            <person name="Villasana D."/>
            <person name="Walker D.L."/>
            <person name="Wang S."/>
            <person name="Wang K."/>
            <person name="White C.S."/>
            <person name="Williams A.C."/>
            <person name="Williamson J."/>
            <person name="Wilson K."/>
            <person name="Woghiren I.O."/>
            <person name="Woodworth J.R."/>
            <person name="Worley K.C."/>
            <person name="Wright R.A."/>
            <person name="Wu W."/>
            <person name="Young L."/>
            <person name="Zhang L."/>
            <person name="Zhang J."/>
            <person name="Zhu Y."/>
            <person name="Muzny D.M."/>
            <person name="Weinstock G."/>
            <person name="Gibbs R.A."/>
        </authorList>
    </citation>
    <scope>NUCLEOTIDE SEQUENCE [LARGE SCALE GENOMIC DNA]</scope>
    <source>
        <strain evidence="3">LSR1</strain>
    </source>
</reference>
<organism evidence="2 3">
    <name type="scientific">Acyrthosiphon pisum</name>
    <name type="common">Pea aphid</name>
    <dbReference type="NCBI Taxonomy" id="7029"/>
    <lineage>
        <taxon>Eukaryota</taxon>
        <taxon>Metazoa</taxon>
        <taxon>Ecdysozoa</taxon>
        <taxon>Arthropoda</taxon>
        <taxon>Hexapoda</taxon>
        <taxon>Insecta</taxon>
        <taxon>Pterygota</taxon>
        <taxon>Neoptera</taxon>
        <taxon>Paraneoptera</taxon>
        <taxon>Hemiptera</taxon>
        <taxon>Sternorrhyncha</taxon>
        <taxon>Aphidomorpha</taxon>
        <taxon>Aphidoidea</taxon>
        <taxon>Aphididae</taxon>
        <taxon>Macrosiphini</taxon>
        <taxon>Acyrthosiphon</taxon>
    </lineage>
</organism>
<dbReference type="GeneID" id="100572355"/>
<keyword evidence="1" id="KW-1133">Transmembrane helix</keyword>
<keyword evidence="1" id="KW-0812">Transmembrane</keyword>
<evidence type="ECO:0000313" key="3">
    <source>
        <dbReference type="Proteomes" id="UP000007819"/>
    </source>
</evidence>